<dbReference type="AlphaFoldDB" id="A0A840YAR5"/>
<gene>
    <name evidence="7" type="ORF">FHS87_001486</name>
</gene>
<keyword evidence="4" id="KW-0812">Transmembrane</keyword>
<dbReference type="GO" id="GO:0016020">
    <property type="term" value="C:membrane"/>
    <property type="evidence" value="ECO:0007669"/>
    <property type="project" value="InterPro"/>
</dbReference>
<evidence type="ECO:0000313" key="8">
    <source>
        <dbReference type="Proteomes" id="UP000580654"/>
    </source>
</evidence>
<dbReference type="PROSITE" id="PS50111">
    <property type="entry name" value="CHEMOTAXIS_TRANSDUC_2"/>
    <property type="match status" value="1"/>
</dbReference>
<dbReference type="Gene3D" id="1.10.8.500">
    <property type="entry name" value="HAMP domain in histidine kinase"/>
    <property type="match status" value="1"/>
</dbReference>
<dbReference type="PROSITE" id="PS50885">
    <property type="entry name" value="HAMP"/>
    <property type="match status" value="1"/>
</dbReference>
<keyword evidence="8" id="KW-1185">Reference proteome</keyword>
<dbReference type="Proteomes" id="UP000580654">
    <property type="component" value="Unassembled WGS sequence"/>
</dbReference>
<keyword evidence="4" id="KW-0472">Membrane</keyword>
<keyword evidence="1 3" id="KW-0807">Transducer</keyword>
<evidence type="ECO:0000256" key="1">
    <source>
        <dbReference type="ARBA" id="ARBA00023224"/>
    </source>
</evidence>
<evidence type="ECO:0000256" key="2">
    <source>
        <dbReference type="ARBA" id="ARBA00029447"/>
    </source>
</evidence>
<dbReference type="PANTHER" id="PTHR32089:SF112">
    <property type="entry name" value="LYSOZYME-LIKE PROTEIN-RELATED"/>
    <property type="match status" value="1"/>
</dbReference>
<comment type="caution">
    <text evidence="7">The sequence shown here is derived from an EMBL/GenBank/DDBJ whole genome shotgun (WGS) entry which is preliminary data.</text>
</comment>
<protein>
    <submittedName>
        <fullName evidence="7">Methyl-accepting chemotaxis protein</fullName>
    </submittedName>
</protein>
<dbReference type="GO" id="GO:0004888">
    <property type="term" value="F:transmembrane signaling receptor activity"/>
    <property type="evidence" value="ECO:0007669"/>
    <property type="project" value="InterPro"/>
</dbReference>
<reference evidence="7 8" key="1">
    <citation type="submission" date="2020-08" db="EMBL/GenBank/DDBJ databases">
        <title>Genomic Encyclopedia of Type Strains, Phase IV (KMG-IV): sequencing the most valuable type-strain genomes for metagenomic binning, comparative biology and taxonomic classification.</title>
        <authorList>
            <person name="Goeker M."/>
        </authorList>
    </citation>
    <scope>NUCLEOTIDE SEQUENCE [LARGE SCALE GENOMIC DNA]</scope>
    <source>
        <strain evidence="7 8">DSM 25622</strain>
    </source>
</reference>
<evidence type="ECO:0000259" key="6">
    <source>
        <dbReference type="PROSITE" id="PS50885"/>
    </source>
</evidence>
<evidence type="ECO:0000256" key="4">
    <source>
        <dbReference type="SAM" id="Phobius"/>
    </source>
</evidence>
<dbReference type="CDD" id="cd06225">
    <property type="entry name" value="HAMP"/>
    <property type="match status" value="1"/>
</dbReference>
<organism evidence="7 8">
    <name type="scientific">Muricoccus pecuniae</name>
    <dbReference type="NCBI Taxonomy" id="693023"/>
    <lineage>
        <taxon>Bacteria</taxon>
        <taxon>Pseudomonadati</taxon>
        <taxon>Pseudomonadota</taxon>
        <taxon>Alphaproteobacteria</taxon>
        <taxon>Acetobacterales</taxon>
        <taxon>Roseomonadaceae</taxon>
        <taxon>Muricoccus</taxon>
    </lineage>
</organism>
<evidence type="ECO:0000256" key="3">
    <source>
        <dbReference type="PROSITE-ProRule" id="PRU00284"/>
    </source>
</evidence>
<evidence type="ECO:0000259" key="5">
    <source>
        <dbReference type="PROSITE" id="PS50111"/>
    </source>
</evidence>
<dbReference type="Gene3D" id="1.10.287.950">
    <property type="entry name" value="Methyl-accepting chemotaxis protein"/>
    <property type="match status" value="1"/>
</dbReference>
<dbReference type="GO" id="GO:0007165">
    <property type="term" value="P:signal transduction"/>
    <property type="evidence" value="ECO:0007669"/>
    <property type="project" value="UniProtKB-KW"/>
</dbReference>
<dbReference type="InterPro" id="IPR004090">
    <property type="entry name" value="Chemotax_Me-accpt_rcpt"/>
</dbReference>
<accession>A0A840YAR5</accession>
<dbReference type="PANTHER" id="PTHR32089">
    <property type="entry name" value="METHYL-ACCEPTING CHEMOTAXIS PROTEIN MCPB"/>
    <property type="match status" value="1"/>
</dbReference>
<name>A0A840YAR5_9PROT</name>
<dbReference type="EMBL" id="JACIJD010000005">
    <property type="protein sequence ID" value="MBB5693457.1"/>
    <property type="molecule type" value="Genomic_DNA"/>
</dbReference>
<dbReference type="InterPro" id="IPR003660">
    <property type="entry name" value="HAMP_dom"/>
</dbReference>
<dbReference type="InterPro" id="IPR004089">
    <property type="entry name" value="MCPsignal_dom"/>
</dbReference>
<evidence type="ECO:0000313" key="7">
    <source>
        <dbReference type="EMBL" id="MBB5693457.1"/>
    </source>
</evidence>
<dbReference type="RefSeq" id="WP_184515643.1">
    <property type="nucleotide sequence ID" value="NZ_JACIJD010000005.1"/>
</dbReference>
<dbReference type="PRINTS" id="PR00260">
    <property type="entry name" value="CHEMTRNSDUCR"/>
</dbReference>
<keyword evidence="4" id="KW-1133">Transmembrane helix</keyword>
<dbReference type="SMART" id="SM00283">
    <property type="entry name" value="MA"/>
    <property type="match status" value="1"/>
</dbReference>
<feature type="transmembrane region" description="Helical" evidence="4">
    <location>
        <begin position="316"/>
        <end position="338"/>
    </location>
</feature>
<dbReference type="Pfam" id="PF00672">
    <property type="entry name" value="HAMP"/>
    <property type="match status" value="1"/>
</dbReference>
<dbReference type="SMART" id="SM00304">
    <property type="entry name" value="HAMP"/>
    <property type="match status" value="1"/>
</dbReference>
<proteinExistence type="inferred from homology"/>
<feature type="domain" description="Methyl-accepting transducer" evidence="5">
    <location>
        <begin position="432"/>
        <end position="668"/>
    </location>
</feature>
<dbReference type="GO" id="GO:0006935">
    <property type="term" value="P:chemotaxis"/>
    <property type="evidence" value="ECO:0007669"/>
    <property type="project" value="InterPro"/>
</dbReference>
<dbReference type="SUPFAM" id="SSF58104">
    <property type="entry name" value="Methyl-accepting chemotaxis protein (MCP) signaling domain"/>
    <property type="match status" value="1"/>
</dbReference>
<comment type="similarity">
    <text evidence="2">Belongs to the methyl-accepting chemotaxis (MCP) protein family.</text>
</comment>
<feature type="domain" description="HAMP" evidence="6">
    <location>
        <begin position="339"/>
        <end position="392"/>
    </location>
</feature>
<dbReference type="Pfam" id="PF00015">
    <property type="entry name" value="MCPsignal"/>
    <property type="match status" value="1"/>
</dbReference>
<sequence>MHIRTLLLAGVTAIAIPGLGVLGWNSWQAWTGWEKAERATYSTRVLNGTLRGMAAIGVEMGVLSSAARTGTGDIAALASDARLTDGLLDGARQALLAEGRDAGPIDRSAHMLNALRRRVGEHVAKGGREGDPRLVSDLLNARSEIIDGMDAAARSAEKRINEAAPEIAILAEIGRQITALRTELGARSLAINAWRGGQPVTASAVANAQILTGRAGMTMETARRLTAEVGDPDLLKVLERVEADYTRAAEPQYRAYVEAAAASLLSRAAPAWPSGNAEYQRWTVEALTQVLPLRDAALEAALERGDSAAAAARTRLLVSLLLAGMALLVAIGSINLLLRRLVTPVRDLTDGVGRIAAGELDIEVPHRGRPDEVGAMAEAIEVLRANSVARRSLAAEAEAARETREVRAAEMEGLVRGFQAQAGEMARTLSSASTELEATARGMTATAEGTSSQAGRVVSAAEQASSGVQTVASAAEQLTASIGEISRQVSQATTVAGRAVDDARRTDATVQTLAQGAARIGDVVRLISDIAGQTNLLALNATIEAARAGEAGRGFAVVASEVKTLASQTAKATEEISAQIAEIQAATDQAVVAIGGIGRTIEEVSGIAVAIAAAVEEQGAATGEIARTVQETARATEAVTANIASVSQGSAETGAAAGEVLSAASDLAQQAERLNGTVTDFVARVRAA</sequence>